<dbReference type="Proteomes" id="UP000059680">
    <property type="component" value="Chromosome 5"/>
</dbReference>
<accession>A0A0P0WME4</accession>
<reference evidence="2" key="1">
    <citation type="journal article" date="2005" name="Nature">
        <title>The map-based sequence of the rice genome.</title>
        <authorList>
            <consortium name="International rice genome sequencing project (IRGSP)"/>
            <person name="Matsumoto T."/>
            <person name="Wu J."/>
            <person name="Kanamori H."/>
            <person name="Katayose Y."/>
            <person name="Fujisawa M."/>
            <person name="Namiki N."/>
            <person name="Mizuno H."/>
            <person name="Yamamoto K."/>
            <person name="Antonio B.A."/>
            <person name="Baba T."/>
            <person name="Sakata K."/>
            <person name="Nagamura Y."/>
            <person name="Aoki H."/>
            <person name="Arikawa K."/>
            <person name="Arita K."/>
            <person name="Bito T."/>
            <person name="Chiden Y."/>
            <person name="Fujitsuka N."/>
            <person name="Fukunaka R."/>
            <person name="Hamada M."/>
            <person name="Harada C."/>
            <person name="Hayashi A."/>
            <person name="Hijishita S."/>
            <person name="Honda M."/>
            <person name="Hosokawa S."/>
            <person name="Ichikawa Y."/>
            <person name="Idonuma A."/>
            <person name="Iijima M."/>
            <person name="Ikeda M."/>
            <person name="Ikeno M."/>
            <person name="Ito K."/>
            <person name="Ito S."/>
            <person name="Ito T."/>
            <person name="Ito Y."/>
            <person name="Ito Y."/>
            <person name="Iwabuchi A."/>
            <person name="Kamiya K."/>
            <person name="Karasawa W."/>
            <person name="Kurita K."/>
            <person name="Katagiri S."/>
            <person name="Kikuta A."/>
            <person name="Kobayashi H."/>
            <person name="Kobayashi N."/>
            <person name="Machita K."/>
            <person name="Maehara T."/>
            <person name="Masukawa M."/>
            <person name="Mizubayashi T."/>
            <person name="Mukai Y."/>
            <person name="Nagasaki H."/>
            <person name="Nagata Y."/>
            <person name="Naito S."/>
            <person name="Nakashima M."/>
            <person name="Nakama Y."/>
            <person name="Nakamichi Y."/>
            <person name="Nakamura M."/>
            <person name="Meguro A."/>
            <person name="Negishi M."/>
            <person name="Ohta I."/>
            <person name="Ohta T."/>
            <person name="Okamoto M."/>
            <person name="Ono N."/>
            <person name="Saji S."/>
            <person name="Sakaguchi M."/>
            <person name="Sakai K."/>
            <person name="Shibata M."/>
            <person name="Shimokawa T."/>
            <person name="Song J."/>
            <person name="Takazaki Y."/>
            <person name="Terasawa K."/>
            <person name="Tsugane M."/>
            <person name="Tsuji K."/>
            <person name="Ueda S."/>
            <person name="Waki K."/>
            <person name="Yamagata H."/>
            <person name="Yamamoto M."/>
            <person name="Yamamoto S."/>
            <person name="Yamane H."/>
            <person name="Yoshiki S."/>
            <person name="Yoshihara R."/>
            <person name="Yukawa K."/>
            <person name="Zhong H."/>
            <person name="Yano M."/>
            <person name="Yuan Q."/>
            <person name="Ouyang S."/>
            <person name="Liu J."/>
            <person name="Jones K.M."/>
            <person name="Gansberger K."/>
            <person name="Moffat K."/>
            <person name="Hill J."/>
            <person name="Bera J."/>
            <person name="Fadrosh D."/>
            <person name="Jin S."/>
            <person name="Johri S."/>
            <person name="Kim M."/>
            <person name="Overton L."/>
            <person name="Reardon M."/>
            <person name="Tsitrin T."/>
            <person name="Vuong H."/>
            <person name="Weaver B."/>
            <person name="Ciecko A."/>
            <person name="Tallon L."/>
            <person name="Jackson J."/>
            <person name="Pai G."/>
            <person name="Aken S.V."/>
            <person name="Utterback T."/>
            <person name="Reidmuller S."/>
            <person name="Feldblyum T."/>
            <person name="Hsiao J."/>
            <person name="Zismann V."/>
            <person name="Iobst S."/>
            <person name="de Vazeille A.R."/>
            <person name="Buell C.R."/>
            <person name="Ying K."/>
            <person name="Li Y."/>
            <person name="Lu T."/>
            <person name="Huang Y."/>
            <person name="Zhao Q."/>
            <person name="Feng Q."/>
            <person name="Zhang L."/>
            <person name="Zhu J."/>
            <person name="Weng Q."/>
            <person name="Mu J."/>
            <person name="Lu Y."/>
            <person name="Fan D."/>
            <person name="Liu Y."/>
            <person name="Guan J."/>
            <person name="Zhang Y."/>
            <person name="Yu S."/>
            <person name="Liu X."/>
            <person name="Zhang Y."/>
            <person name="Hong G."/>
            <person name="Han B."/>
            <person name="Choisne N."/>
            <person name="Demange N."/>
            <person name="Orjeda G."/>
            <person name="Samain S."/>
            <person name="Cattolico L."/>
            <person name="Pelletier E."/>
            <person name="Couloux A."/>
            <person name="Segurens B."/>
            <person name="Wincker P."/>
            <person name="D'Hont A."/>
            <person name="Scarpelli C."/>
            <person name="Weissenbach J."/>
            <person name="Salanoubat M."/>
            <person name="Quetier F."/>
            <person name="Yu Y."/>
            <person name="Kim H.R."/>
            <person name="Rambo T."/>
            <person name="Currie J."/>
            <person name="Collura K."/>
            <person name="Luo M."/>
            <person name="Yang T."/>
            <person name="Ammiraju J.S.S."/>
            <person name="Engler F."/>
            <person name="Soderlund C."/>
            <person name="Wing R.A."/>
            <person name="Palmer L.E."/>
            <person name="de la Bastide M."/>
            <person name="Spiegel L."/>
            <person name="Nascimento L."/>
            <person name="Zutavern T."/>
            <person name="O'Shaughnessy A."/>
            <person name="Dike S."/>
            <person name="Dedhia N."/>
            <person name="Preston R."/>
            <person name="Balija V."/>
            <person name="McCombie W.R."/>
            <person name="Chow T."/>
            <person name="Chen H."/>
            <person name="Chung M."/>
            <person name="Chen C."/>
            <person name="Shaw J."/>
            <person name="Wu H."/>
            <person name="Hsiao K."/>
            <person name="Chao Y."/>
            <person name="Chu M."/>
            <person name="Cheng C."/>
            <person name="Hour A."/>
            <person name="Lee P."/>
            <person name="Lin S."/>
            <person name="Lin Y."/>
            <person name="Liou J."/>
            <person name="Liu S."/>
            <person name="Hsing Y."/>
            <person name="Raghuvanshi S."/>
            <person name="Mohanty A."/>
            <person name="Bharti A.K."/>
            <person name="Gaur A."/>
            <person name="Gupta V."/>
            <person name="Kumar D."/>
            <person name="Ravi V."/>
            <person name="Vij S."/>
            <person name="Kapur A."/>
            <person name="Khurana P."/>
            <person name="Khurana P."/>
            <person name="Khurana J.P."/>
            <person name="Tyagi A.K."/>
            <person name="Gaikwad K."/>
            <person name="Singh A."/>
            <person name="Dalal V."/>
            <person name="Srivastava S."/>
            <person name="Dixit A."/>
            <person name="Pal A.K."/>
            <person name="Ghazi I.A."/>
            <person name="Yadav M."/>
            <person name="Pandit A."/>
            <person name="Bhargava A."/>
            <person name="Sureshbabu K."/>
            <person name="Batra K."/>
            <person name="Sharma T.R."/>
            <person name="Mohapatra T."/>
            <person name="Singh N.K."/>
            <person name="Messing J."/>
            <person name="Nelson A.B."/>
            <person name="Fuks G."/>
            <person name="Kavchok S."/>
            <person name="Keizer G."/>
            <person name="Linton E."/>
            <person name="Llaca V."/>
            <person name="Song R."/>
            <person name="Tanyolac B."/>
            <person name="Young S."/>
            <person name="Ho-Il K."/>
            <person name="Hahn J.H."/>
            <person name="Sangsakoo G."/>
            <person name="Vanavichit A."/>
            <person name="de Mattos Luiz.A.T."/>
            <person name="Zimmer P.D."/>
            <person name="Malone G."/>
            <person name="Dellagostin O."/>
            <person name="de Oliveira A.C."/>
            <person name="Bevan M."/>
            <person name="Bancroft I."/>
            <person name="Minx P."/>
            <person name="Cordum H."/>
            <person name="Wilson R."/>
            <person name="Cheng Z."/>
            <person name="Jin W."/>
            <person name="Jiang J."/>
            <person name="Leong S.A."/>
            <person name="Iwama H."/>
            <person name="Gojobori T."/>
            <person name="Itoh T."/>
            <person name="Niimura Y."/>
            <person name="Fujii Y."/>
            <person name="Habara T."/>
            <person name="Sakai H."/>
            <person name="Sato Y."/>
            <person name="Wilson G."/>
            <person name="Kumar K."/>
            <person name="McCouch S."/>
            <person name="Juretic N."/>
            <person name="Hoen D."/>
            <person name="Wright S."/>
            <person name="Bruskiewich R."/>
            <person name="Bureau T."/>
            <person name="Miyao A."/>
            <person name="Hirochika H."/>
            <person name="Nishikawa T."/>
            <person name="Kadowaki K."/>
            <person name="Sugiura M."/>
            <person name="Burr B."/>
            <person name="Sasaki T."/>
        </authorList>
    </citation>
    <scope>NUCLEOTIDE SEQUENCE [LARGE SCALE GENOMIC DNA]</scope>
    <source>
        <strain evidence="2">cv. Nipponbare</strain>
    </source>
</reference>
<keyword evidence="2" id="KW-1185">Reference proteome</keyword>
<dbReference type="AlphaFoldDB" id="A0A0P0WME4"/>
<reference evidence="1 2" key="2">
    <citation type="journal article" date="2013" name="Plant Cell Physiol.">
        <title>Rice Annotation Project Database (RAP-DB): an integrative and interactive database for rice genomics.</title>
        <authorList>
            <person name="Sakai H."/>
            <person name="Lee S.S."/>
            <person name="Tanaka T."/>
            <person name="Numa H."/>
            <person name="Kim J."/>
            <person name="Kawahara Y."/>
            <person name="Wakimoto H."/>
            <person name="Yang C.C."/>
            <person name="Iwamoto M."/>
            <person name="Abe T."/>
            <person name="Yamada Y."/>
            <person name="Muto A."/>
            <person name="Inokuchi H."/>
            <person name="Ikemura T."/>
            <person name="Matsumoto T."/>
            <person name="Sasaki T."/>
            <person name="Itoh T."/>
        </authorList>
    </citation>
    <scope>NUCLEOTIDE SEQUENCE [LARGE SCALE GENOMIC DNA]</scope>
    <source>
        <strain evidence="2">cv. Nipponbare</strain>
    </source>
</reference>
<protein>
    <submittedName>
        <fullName evidence="1">Os05g0406300 protein</fullName>
    </submittedName>
</protein>
<dbReference type="InParanoid" id="A0A0P0WME4"/>
<proteinExistence type="predicted"/>
<evidence type="ECO:0000313" key="2">
    <source>
        <dbReference type="Proteomes" id="UP000059680"/>
    </source>
</evidence>
<gene>
    <name evidence="1" type="ordered locus">Os05g0406300</name>
    <name evidence="1" type="ORF">OSNPB_050406300</name>
</gene>
<organism evidence="1 2">
    <name type="scientific">Oryza sativa subsp. japonica</name>
    <name type="common">Rice</name>
    <dbReference type="NCBI Taxonomy" id="39947"/>
    <lineage>
        <taxon>Eukaryota</taxon>
        <taxon>Viridiplantae</taxon>
        <taxon>Streptophyta</taxon>
        <taxon>Embryophyta</taxon>
        <taxon>Tracheophyta</taxon>
        <taxon>Spermatophyta</taxon>
        <taxon>Magnoliopsida</taxon>
        <taxon>Liliopsida</taxon>
        <taxon>Poales</taxon>
        <taxon>Poaceae</taxon>
        <taxon>BOP clade</taxon>
        <taxon>Oryzoideae</taxon>
        <taxon>Oryzeae</taxon>
        <taxon>Oryzinae</taxon>
        <taxon>Oryza</taxon>
        <taxon>Oryza sativa</taxon>
    </lineage>
</organism>
<dbReference type="EMBL" id="AP014961">
    <property type="protein sequence ID" value="BAS93960.1"/>
    <property type="molecule type" value="Genomic_DNA"/>
</dbReference>
<evidence type="ECO:0000313" key="1">
    <source>
        <dbReference type="EMBL" id="BAS93960.1"/>
    </source>
</evidence>
<dbReference type="PaxDb" id="39947-A0A0P0WME4"/>
<reference evidence="1 2" key="3">
    <citation type="journal article" date="2013" name="Rice">
        <title>Improvement of the Oryza sativa Nipponbare reference genome using next generation sequence and optical map data.</title>
        <authorList>
            <person name="Kawahara Y."/>
            <person name="de la Bastide M."/>
            <person name="Hamilton J.P."/>
            <person name="Kanamori H."/>
            <person name="McCombie W.R."/>
            <person name="Ouyang S."/>
            <person name="Schwartz D.C."/>
            <person name="Tanaka T."/>
            <person name="Wu J."/>
            <person name="Zhou S."/>
            <person name="Childs K.L."/>
            <person name="Davidson R.M."/>
            <person name="Lin H."/>
            <person name="Quesada-Ocampo L."/>
            <person name="Vaillancourt B."/>
            <person name="Sakai H."/>
            <person name="Lee S.S."/>
            <person name="Kim J."/>
            <person name="Numa H."/>
            <person name="Itoh T."/>
            <person name="Buell C.R."/>
            <person name="Matsumoto T."/>
        </authorList>
    </citation>
    <scope>NUCLEOTIDE SEQUENCE [LARGE SCALE GENOMIC DNA]</scope>
    <source>
        <strain evidence="2">cv. Nipponbare</strain>
    </source>
</reference>
<sequence>MLKRPVFSGRFRLTSRKLLKNSLSSRLLLSTFTLAFVATQTRTASGPDSSLVYPSSHLPFLLSFARQKLSVIPV</sequence>
<dbReference type="Gramene" id="Os05t0406300-00">
    <property type="protein sequence ID" value="Os05t0406300-00"/>
    <property type="gene ID" value="Os05g0406300"/>
</dbReference>
<name>A0A0P0WME4_ORYSJ</name>